<dbReference type="Pfam" id="PF13962">
    <property type="entry name" value="PGG"/>
    <property type="match status" value="1"/>
</dbReference>
<feature type="transmembrane region" description="Helical" evidence="3">
    <location>
        <begin position="533"/>
        <end position="553"/>
    </location>
</feature>
<keyword evidence="3" id="KW-1133">Transmembrane helix</keyword>
<dbReference type="PANTHER" id="PTHR24177">
    <property type="entry name" value="CASKIN"/>
    <property type="match status" value="1"/>
</dbReference>
<dbReference type="InterPro" id="IPR036770">
    <property type="entry name" value="Ankyrin_rpt-contain_sf"/>
</dbReference>
<dbReference type="RefSeq" id="XP_027340954.1">
    <property type="nucleotide sequence ID" value="XM_027485153.1"/>
</dbReference>
<accession>A0A8B8KD12</accession>
<gene>
    <name evidence="6" type="primary">LOC113854250</name>
</gene>
<dbReference type="InterPro" id="IPR002110">
    <property type="entry name" value="Ankyrin_rpt"/>
</dbReference>
<sequence length="650" mass="72451">MTENVDTKQFRELVMEGKWEEVIPLYEKSSKYHRMKVNRADNNAMHMAVNEGNEGVVERLVDAIVRHEEDKHVGSGGSALRLTNEEGNSPLHTAAWRGYTGICLAILINHCYPALRSRENNDGITPLEVLATRTSAFKSRSKLSWWRQILYYCIFVEPLNPRKELDLYSKKYGTPESTEDNEKDERHISICFSSPRLRTCVVSEKFEDNDALESALAFLTLGLSKLWGNLQHAEGTTSSSQIPQEHNKKESASKSEEKGTTSSSQMPQEHNKKESASKSEEKETTLVAVAKTGIVEVTNMDELKTKIPSDPNDFNYTKEGLLLVAVTNNKSESAKKIDKNETAYLAAAKNGIVEIVLELRKHIPSVVHDNTSNMENVLFVAVKNRQPHIVHKLQNSLPPKLFRSLISGSDNMDNTVLHLAAAGAVGDNEKTWQIPGAAMQMMWDIKWYQYIEGLVPDHFAFRNNKDGKIAVEIFLEQHKKLVEEGSEWLKGTSESCSVVAALIAGVSFATASTVPGGTDDGKPALEGESAFDVFTIASLIGLFFSVTALIMFLSILTSRKQAADFHRSLPFKLLFALTSLFASIASMLVSFCAAHFFVINEKFKRIFFPIYVATCLPVTFYAVVQFPLYADLVKAIFKKVPQTSGKGIHL</sequence>
<proteinExistence type="predicted"/>
<dbReference type="GO" id="GO:0005886">
    <property type="term" value="C:plasma membrane"/>
    <property type="evidence" value="ECO:0007669"/>
    <property type="project" value="UniProtKB-SubCell"/>
</dbReference>
<feature type="transmembrane region" description="Helical" evidence="3">
    <location>
        <begin position="573"/>
        <end position="598"/>
    </location>
</feature>
<protein>
    <submittedName>
        <fullName evidence="6">Uncharacterized protein LOC113854250</fullName>
    </submittedName>
</protein>
<dbReference type="SUPFAM" id="SSF48403">
    <property type="entry name" value="Ankyrin repeat"/>
    <property type="match status" value="1"/>
</dbReference>
<dbReference type="AlphaFoldDB" id="A0A8B8KD12"/>
<evidence type="ECO:0000256" key="2">
    <source>
        <dbReference type="SAM" id="MobiDB-lite"/>
    </source>
</evidence>
<feature type="compositionally biased region" description="Polar residues" evidence="2">
    <location>
        <begin position="235"/>
        <end position="244"/>
    </location>
</feature>
<keyword evidence="3" id="KW-0812">Transmembrane</keyword>
<feature type="region of interest" description="Disordered" evidence="2">
    <location>
        <begin position="235"/>
        <end position="283"/>
    </location>
</feature>
<name>A0A8B8KD12_ABRPR</name>
<dbReference type="InterPro" id="IPR026961">
    <property type="entry name" value="PGG_dom"/>
</dbReference>
<dbReference type="PANTHER" id="PTHR24177:SF187">
    <property type="entry name" value="ANKYRIN REPEAT PROTEIN"/>
    <property type="match status" value="1"/>
</dbReference>
<feature type="compositionally biased region" description="Basic and acidic residues" evidence="2">
    <location>
        <begin position="245"/>
        <end position="259"/>
    </location>
</feature>
<organism evidence="5 6">
    <name type="scientific">Abrus precatorius</name>
    <name type="common">Indian licorice</name>
    <name type="synonym">Glycine abrus</name>
    <dbReference type="NCBI Taxonomy" id="3816"/>
    <lineage>
        <taxon>Eukaryota</taxon>
        <taxon>Viridiplantae</taxon>
        <taxon>Streptophyta</taxon>
        <taxon>Embryophyta</taxon>
        <taxon>Tracheophyta</taxon>
        <taxon>Spermatophyta</taxon>
        <taxon>Magnoliopsida</taxon>
        <taxon>eudicotyledons</taxon>
        <taxon>Gunneridae</taxon>
        <taxon>Pentapetalae</taxon>
        <taxon>rosids</taxon>
        <taxon>fabids</taxon>
        <taxon>Fabales</taxon>
        <taxon>Fabaceae</taxon>
        <taxon>Papilionoideae</taxon>
        <taxon>50 kb inversion clade</taxon>
        <taxon>NPAAA clade</taxon>
        <taxon>indigoferoid/millettioid clade</taxon>
        <taxon>Abreae</taxon>
        <taxon>Abrus</taxon>
    </lineage>
</organism>
<evidence type="ECO:0000313" key="5">
    <source>
        <dbReference type="Proteomes" id="UP000694853"/>
    </source>
</evidence>
<keyword evidence="5" id="KW-1185">Reference proteome</keyword>
<comment type="subcellular location">
    <subcellularLocation>
        <location evidence="1">Cell membrane</location>
        <topology evidence="1">Peripheral membrane protein</topology>
        <orientation evidence="1">Cytoplasmic side</orientation>
    </subcellularLocation>
</comment>
<dbReference type="SMART" id="SM00248">
    <property type="entry name" value="ANK"/>
    <property type="match status" value="4"/>
</dbReference>
<evidence type="ECO:0000256" key="3">
    <source>
        <dbReference type="SAM" id="Phobius"/>
    </source>
</evidence>
<evidence type="ECO:0000256" key="1">
    <source>
        <dbReference type="ARBA" id="ARBA00004413"/>
    </source>
</evidence>
<dbReference type="GeneID" id="113854250"/>
<evidence type="ECO:0000259" key="4">
    <source>
        <dbReference type="Pfam" id="PF13962"/>
    </source>
</evidence>
<dbReference type="Proteomes" id="UP000694853">
    <property type="component" value="Unplaced"/>
</dbReference>
<feature type="domain" description="PGG" evidence="4">
    <location>
        <begin position="487"/>
        <end position="597"/>
    </location>
</feature>
<evidence type="ECO:0000313" key="6">
    <source>
        <dbReference type="RefSeq" id="XP_027340954.1"/>
    </source>
</evidence>
<reference evidence="5" key="1">
    <citation type="journal article" date="2019" name="Toxins">
        <title>Detection of Abrin-Like and Prepropulchellin-Like Toxin Genes and Transcripts Using Whole Genome Sequencing and Full-Length Transcript Sequencing of Abrus precatorius.</title>
        <authorList>
            <person name="Hovde B.T."/>
            <person name="Daligault H.E."/>
            <person name="Hanschen E.R."/>
            <person name="Kunde Y.A."/>
            <person name="Johnson M.B."/>
            <person name="Starkenburg S.R."/>
            <person name="Johnson S.L."/>
        </authorList>
    </citation>
    <scope>NUCLEOTIDE SEQUENCE [LARGE SCALE GENOMIC DNA]</scope>
</reference>
<feature type="transmembrane region" description="Helical" evidence="3">
    <location>
        <begin position="610"/>
        <end position="630"/>
    </location>
</feature>
<dbReference type="KEGG" id="aprc:113854250"/>
<reference evidence="6" key="2">
    <citation type="submission" date="2025-08" db="UniProtKB">
        <authorList>
            <consortium name="RefSeq"/>
        </authorList>
    </citation>
    <scope>IDENTIFICATION</scope>
    <source>
        <tissue evidence="6">Young leaves</tissue>
    </source>
</reference>
<dbReference type="Gene3D" id="1.25.40.20">
    <property type="entry name" value="Ankyrin repeat-containing domain"/>
    <property type="match status" value="2"/>
</dbReference>
<dbReference type="OrthoDB" id="1426911at2759"/>
<keyword evidence="3" id="KW-0472">Membrane</keyword>
<feature type="compositionally biased region" description="Basic and acidic residues" evidence="2">
    <location>
        <begin position="269"/>
        <end position="283"/>
    </location>
</feature>